<dbReference type="AlphaFoldDB" id="A0A382LYW9"/>
<evidence type="ECO:0000256" key="2">
    <source>
        <dbReference type="ARBA" id="ARBA00023315"/>
    </source>
</evidence>
<reference evidence="4" key="1">
    <citation type="submission" date="2018-05" db="EMBL/GenBank/DDBJ databases">
        <authorList>
            <person name="Lanie J.A."/>
            <person name="Ng W.-L."/>
            <person name="Kazmierczak K.M."/>
            <person name="Andrzejewski T.M."/>
            <person name="Davidsen T.M."/>
            <person name="Wayne K.J."/>
            <person name="Tettelin H."/>
            <person name="Glass J.I."/>
            <person name="Rusch D."/>
            <person name="Podicherti R."/>
            <person name="Tsui H.-C.T."/>
            <person name="Winkler M.E."/>
        </authorList>
    </citation>
    <scope>NUCLEOTIDE SEQUENCE</scope>
</reference>
<dbReference type="CDD" id="cd04301">
    <property type="entry name" value="NAT_SF"/>
    <property type="match status" value="1"/>
</dbReference>
<keyword evidence="1" id="KW-0808">Transferase</keyword>
<feature type="non-terminal residue" evidence="4">
    <location>
        <position position="319"/>
    </location>
</feature>
<gene>
    <name evidence="4" type="ORF">METZ01_LOCUS294798</name>
</gene>
<evidence type="ECO:0000259" key="3">
    <source>
        <dbReference type="PROSITE" id="PS51186"/>
    </source>
</evidence>
<evidence type="ECO:0000313" key="4">
    <source>
        <dbReference type="EMBL" id="SVC41944.1"/>
    </source>
</evidence>
<dbReference type="EMBL" id="UINC01090206">
    <property type="protein sequence ID" value="SVC41944.1"/>
    <property type="molecule type" value="Genomic_DNA"/>
</dbReference>
<dbReference type="PANTHER" id="PTHR43877">
    <property type="entry name" value="AMINOALKYLPHOSPHONATE N-ACETYLTRANSFERASE-RELATED-RELATED"/>
    <property type="match status" value="1"/>
</dbReference>
<evidence type="ECO:0000256" key="1">
    <source>
        <dbReference type="ARBA" id="ARBA00022679"/>
    </source>
</evidence>
<accession>A0A382LYW9</accession>
<proteinExistence type="predicted"/>
<dbReference type="GO" id="GO:0016747">
    <property type="term" value="F:acyltransferase activity, transferring groups other than amino-acyl groups"/>
    <property type="evidence" value="ECO:0007669"/>
    <property type="project" value="InterPro"/>
</dbReference>
<dbReference type="PANTHER" id="PTHR43877:SF2">
    <property type="entry name" value="AMINOALKYLPHOSPHONATE N-ACETYLTRANSFERASE-RELATED"/>
    <property type="match status" value="1"/>
</dbReference>
<dbReference type="InterPro" id="IPR016181">
    <property type="entry name" value="Acyl_CoA_acyltransferase"/>
</dbReference>
<dbReference type="InterPro" id="IPR000182">
    <property type="entry name" value="GNAT_dom"/>
</dbReference>
<dbReference type="SUPFAM" id="SSF55729">
    <property type="entry name" value="Acyl-CoA N-acyltransferases (Nat)"/>
    <property type="match status" value="1"/>
</dbReference>
<dbReference type="PROSITE" id="PS51186">
    <property type="entry name" value="GNAT"/>
    <property type="match status" value="1"/>
</dbReference>
<sequence>MNPSLNQSNIELRNFKNADIGSLHKLIQDVGSHGHREWPNKISDLQSELELPRVQPHKNLVLAHLENNVVGYGIVEPEKNIGRAIVGLTSISTDFVTLIKLLNWATKRASQEAPTAHIATLDHESHVETIVKEHNWKHVRKYLRMKSTLRFFKLKSTMSPDFMMRTMLGLDEISELTHLQNEAFNTHFGYSPNTEDEIKARLLSPGHGIDNVLMIHNAQRQLVAYCWTATFYRSRLKVGRISMTGVSPNARKQGLGRAIAEAGFSHLIDLKVDQIELEVDSLNTPALKVYSTLGFKTTNEVNWWEKFVYPPATDTAGSE</sequence>
<feature type="domain" description="N-acetyltransferase" evidence="3">
    <location>
        <begin position="162"/>
        <end position="315"/>
    </location>
</feature>
<name>A0A382LYW9_9ZZZZ</name>
<dbReference type="Pfam" id="PF00583">
    <property type="entry name" value="Acetyltransf_1"/>
    <property type="match status" value="1"/>
</dbReference>
<dbReference type="Gene3D" id="3.40.630.30">
    <property type="match status" value="1"/>
</dbReference>
<dbReference type="InterPro" id="IPR050832">
    <property type="entry name" value="Bact_Acetyltransf"/>
</dbReference>
<keyword evidence="2" id="KW-0012">Acyltransferase</keyword>
<protein>
    <recommendedName>
        <fullName evidence="3">N-acetyltransferase domain-containing protein</fullName>
    </recommendedName>
</protein>
<organism evidence="4">
    <name type="scientific">marine metagenome</name>
    <dbReference type="NCBI Taxonomy" id="408172"/>
    <lineage>
        <taxon>unclassified sequences</taxon>
        <taxon>metagenomes</taxon>
        <taxon>ecological metagenomes</taxon>
    </lineage>
</organism>